<dbReference type="AlphaFoldDB" id="A0A5J5IWP8"/>
<feature type="region of interest" description="Disordered" evidence="3">
    <location>
        <begin position="1"/>
        <end position="37"/>
    </location>
</feature>
<dbReference type="Gene3D" id="3.40.50.2000">
    <property type="entry name" value="Glycogen Phosphorylase B"/>
    <property type="match status" value="2"/>
</dbReference>
<dbReference type="Pfam" id="PF00534">
    <property type="entry name" value="Glycos_transf_1"/>
    <property type="match status" value="1"/>
</dbReference>
<keyword evidence="7" id="KW-1185">Reference proteome</keyword>
<accession>A0A5J5IWP8</accession>
<dbReference type="Pfam" id="PF13439">
    <property type="entry name" value="Glyco_transf_4"/>
    <property type="match status" value="1"/>
</dbReference>
<evidence type="ECO:0000256" key="2">
    <source>
        <dbReference type="ARBA" id="ARBA00022679"/>
    </source>
</evidence>
<evidence type="ECO:0000256" key="3">
    <source>
        <dbReference type="SAM" id="MobiDB-lite"/>
    </source>
</evidence>
<feature type="domain" description="Glycosyltransferase subfamily 4-like N-terminal" evidence="5">
    <location>
        <begin position="55"/>
        <end position="226"/>
    </location>
</feature>
<evidence type="ECO:0000313" key="7">
    <source>
        <dbReference type="Proteomes" id="UP000327039"/>
    </source>
</evidence>
<dbReference type="PANTHER" id="PTHR12526:SF510">
    <property type="entry name" value="D-INOSITOL 3-PHOSPHATE GLYCOSYLTRANSFERASE"/>
    <property type="match status" value="1"/>
</dbReference>
<organism evidence="6 7">
    <name type="scientific">Microbacterium radiodurans</name>
    <dbReference type="NCBI Taxonomy" id="661398"/>
    <lineage>
        <taxon>Bacteria</taxon>
        <taxon>Bacillati</taxon>
        <taxon>Actinomycetota</taxon>
        <taxon>Actinomycetes</taxon>
        <taxon>Micrococcales</taxon>
        <taxon>Microbacteriaceae</taxon>
        <taxon>Microbacterium</taxon>
    </lineage>
</organism>
<dbReference type="CDD" id="cd03801">
    <property type="entry name" value="GT4_PimA-like"/>
    <property type="match status" value="1"/>
</dbReference>
<dbReference type="SUPFAM" id="SSF53756">
    <property type="entry name" value="UDP-Glycosyltransferase/glycogen phosphorylase"/>
    <property type="match status" value="1"/>
</dbReference>
<keyword evidence="1" id="KW-0328">Glycosyltransferase</keyword>
<dbReference type="InterPro" id="IPR001296">
    <property type="entry name" value="Glyco_trans_1"/>
</dbReference>
<name>A0A5J5IWP8_9MICO</name>
<dbReference type="EMBL" id="VYRZ01000001">
    <property type="protein sequence ID" value="KAA9089706.1"/>
    <property type="molecule type" value="Genomic_DNA"/>
</dbReference>
<keyword evidence="2 6" id="KW-0808">Transferase</keyword>
<sequence length="457" mass="48228">MKDRCPSWSGPRKSSPDRDGARVGQGDASRRTPGGPMTRWLVPTTEYAGVTAYTGGIGRQFAALLPALTRCGIDVDVAVFADGELTGTAAAGGIRLVHAESSNGVPRLRRIAQRARVVHDLAAAGDYDLVFAPEWAGLASHLPAGAPLVTNLVTGARLVGEASGLSARDLPLGHRLPFMRQVAAEARQVRRSAGVIAISAAMLGRAAEVFDPLPPARVVRNCIDLDAIRAAVETAAAPAAWPGRDGPVVLFLGRAERRKGIVDAFAAFADVHLEHPEARLVIAGATADARFEPSHNDLLALLPPTARDRVCWLGHLAPDDVVGAIARADVVVCPSRWEGFGNVALEVKAVGTPLVVTTGSGFDDFCTDGEDCQMVPPADAQRLAAAIGIALKQPGWVRTLADRARAGIDAFAPDAVAADLLDAIAELDVTRPRAPARESIEFARVDPERRMDPRDME</sequence>
<dbReference type="GO" id="GO:0016757">
    <property type="term" value="F:glycosyltransferase activity"/>
    <property type="evidence" value="ECO:0007669"/>
    <property type="project" value="UniProtKB-KW"/>
</dbReference>
<reference evidence="7" key="1">
    <citation type="submission" date="2019-09" db="EMBL/GenBank/DDBJ databases">
        <title>Mumia zhuanghuii sp. nov. isolated from the intestinal contents of plateau pika (Ochotona curzoniae) in the Qinghai-Tibet plateau of China.</title>
        <authorList>
            <person name="Tian Z."/>
        </authorList>
    </citation>
    <scope>NUCLEOTIDE SEQUENCE [LARGE SCALE GENOMIC DNA]</scope>
    <source>
        <strain evidence="7">DSM 25564</strain>
    </source>
</reference>
<evidence type="ECO:0000313" key="6">
    <source>
        <dbReference type="EMBL" id="KAA9089706.1"/>
    </source>
</evidence>
<gene>
    <name evidence="6" type="ORF">F6B42_04385</name>
</gene>
<dbReference type="InterPro" id="IPR028098">
    <property type="entry name" value="Glyco_trans_4-like_N"/>
</dbReference>
<evidence type="ECO:0000259" key="5">
    <source>
        <dbReference type="Pfam" id="PF13439"/>
    </source>
</evidence>
<dbReference type="OrthoDB" id="3371840at2"/>
<feature type="domain" description="Glycosyl transferase family 1" evidence="4">
    <location>
        <begin position="245"/>
        <end position="399"/>
    </location>
</feature>
<dbReference type="Proteomes" id="UP000327039">
    <property type="component" value="Unassembled WGS sequence"/>
</dbReference>
<comment type="caution">
    <text evidence="6">The sequence shown here is derived from an EMBL/GenBank/DDBJ whole genome shotgun (WGS) entry which is preliminary data.</text>
</comment>
<protein>
    <submittedName>
        <fullName evidence="6">Glycosyltransferase family 4 protein</fullName>
    </submittedName>
</protein>
<proteinExistence type="predicted"/>
<dbReference type="PANTHER" id="PTHR12526">
    <property type="entry name" value="GLYCOSYLTRANSFERASE"/>
    <property type="match status" value="1"/>
</dbReference>
<evidence type="ECO:0000259" key="4">
    <source>
        <dbReference type="Pfam" id="PF00534"/>
    </source>
</evidence>
<evidence type="ECO:0000256" key="1">
    <source>
        <dbReference type="ARBA" id="ARBA00022676"/>
    </source>
</evidence>